<dbReference type="Proteomes" id="UP000094336">
    <property type="component" value="Unassembled WGS sequence"/>
</dbReference>
<feature type="region of interest" description="Disordered" evidence="1">
    <location>
        <begin position="277"/>
        <end position="402"/>
    </location>
</feature>
<evidence type="ECO:0000313" key="2">
    <source>
        <dbReference type="EMBL" id="ODQ79583.1"/>
    </source>
</evidence>
<proteinExistence type="predicted"/>
<name>A0A1E3QPF6_9ASCO</name>
<feature type="compositionally biased region" description="Acidic residues" evidence="1">
    <location>
        <begin position="279"/>
        <end position="291"/>
    </location>
</feature>
<reference evidence="3" key="1">
    <citation type="submission" date="2016-05" db="EMBL/GenBank/DDBJ databases">
        <title>Comparative genomics of biotechnologically important yeasts.</title>
        <authorList>
            <consortium name="DOE Joint Genome Institute"/>
            <person name="Riley R."/>
            <person name="Haridas S."/>
            <person name="Wolfe K.H."/>
            <person name="Lopes M.R."/>
            <person name="Hittinger C.T."/>
            <person name="Goker M."/>
            <person name="Salamov A."/>
            <person name="Wisecaver J."/>
            <person name="Long T.M."/>
            <person name="Aerts A.L."/>
            <person name="Barry K."/>
            <person name="Choi C."/>
            <person name="Clum A."/>
            <person name="Coughlan A.Y."/>
            <person name="Deshpande S."/>
            <person name="Douglass A.P."/>
            <person name="Hanson S.J."/>
            <person name="Klenk H.-P."/>
            <person name="Labutti K."/>
            <person name="Lapidus A."/>
            <person name="Lindquist E."/>
            <person name="Lipzen A."/>
            <person name="Meier-Kolthoff J.P."/>
            <person name="Ohm R.A."/>
            <person name="Otillar R.P."/>
            <person name="Pangilinan J."/>
            <person name="Peng Y."/>
            <person name="Rokas A."/>
            <person name="Rosa C.A."/>
            <person name="Scheuner C."/>
            <person name="Sibirny A.A."/>
            <person name="Slot J.C."/>
            <person name="Stielow J.B."/>
            <person name="Sun H."/>
            <person name="Kurtzman C.P."/>
            <person name="Blackwell M."/>
            <person name="Grigoriev I.V."/>
            <person name="Jeffries T.W."/>
        </authorList>
    </citation>
    <scope>NUCLEOTIDE SEQUENCE [LARGE SCALE GENOMIC DNA]</scope>
    <source>
        <strain evidence="3">NRRL Y-12698</strain>
    </source>
</reference>
<feature type="compositionally biased region" description="Acidic residues" evidence="1">
    <location>
        <begin position="324"/>
        <end position="352"/>
    </location>
</feature>
<feature type="compositionally biased region" description="Acidic residues" evidence="1">
    <location>
        <begin position="299"/>
        <end position="310"/>
    </location>
</feature>
<organism evidence="2 3">
    <name type="scientific">Babjeviella inositovora NRRL Y-12698</name>
    <dbReference type="NCBI Taxonomy" id="984486"/>
    <lineage>
        <taxon>Eukaryota</taxon>
        <taxon>Fungi</taxon>
        <taxon>Dikarya</taxon>
        <taxon>Ascomycota</taxon>
        <taxon>Saccharomycotina</taxon>
        <taxon>Pichiomycetes</taxon>
        <taxon>Serinales incertae sedis</taxon>
        <taxon>Babjeviella</taxon>
    </lineage>
</organism>
<dbReference type="EMBL" id="KV454432">
    <property type="protein sequence ID" value="ODQ79583.1"/>
    <property type="molecule type" value="Genomic_DNA"/>
</dbReference>
<feature type="compositionally biased region" description="Polar residues" evidence="1">
    <location>
        <begin position="369"/>
        <end position="382"/>
    </location>
</feature>
<gene>
    <name evidence="2" type="ORF">BABINDRAFT_161967</name>
</gene>
<keyword evidence="3" id="KW-1185">Reference proteome</keyword>
<evidence type="ECO:0000313" key="3">
    <source>
        <dbReference type="Proteomes" id="UP000094336"/>
    </source>
</evidence>
<dbReference type="RefSeq" id="XP_018984911.1">
    <property type="nucleotide sequence ID" value="XM_019129099.1"/>
</dbReference>
<accession>A0A1E3QPF6</accession>
<evidence type="ECO:0000256" key="1">
    <source>
        <dbReference type="SAM" id="MobiDB-lite"/>
    </source>
</evidence>
<dbReference type="GeneID" id="30146952"/>
<protein>
    <submittedName>
        <fullName evidence="2">Uncharacterized protein</fullName>
    </submittedName>
</protein>
<sequence length="402" mass="45945">MPADYTTPDGFITDINRQLSEFDQTPELFRRLVDFNIQLLQFSSTLPPPAEGGSVQLPETIKSQLQYFQKLLLLETAGLQNSHRRTKDALLRSSPVRILDSVAKTRSEEETRLIALYQQYLDEIQEYQELIFRNNEVQTELDRSDKSTAKLRAEVSFEFSKEVFEIIRSQIADGTSDISAEALDMDAKRVDIHQLSYSQFVDHIARYEQRFRTKQGVIHDYLLTTRKRLKVSNDKWVASYNELSKISKKIDDKFKAVKRERGVIDREKNFDESLYAYYDEGEENEEEEDNADEYREGEEANAEGELDDNVGDLNGDGGFTDNGDLNDEGDLNDSEGDFNNIEGEEQTNADEEYPNHEQAENYELYDETVSGSREGTVGTENTPNDEEMTDAGGLSGSVSEKE</sequence>
<dbReference type="AlphaFoldDB" id="A0A1E3QPF6"/>